<dbReference type="Proteomes" id="UP000481360">
    <property type="component" value="Unassembled WGS sequence"/>
</dbReference>
<organism evidence="1 2">
    <name type="scientific">Lentzea alba</name>
    <dbReference type="NCBI Taxonomy" id="2714351"/>
    <lineage>
        <taxon>Bacteria</taxon>
        <taxon>Bacillati</taxon>
        <taxon>Actinomycetota</taxon>
        <taxon>Actinomycetes</taxon>
        <taxon>Pseudonocardiales</taxon>
        <taxon>Pseudonocardiaceae</taxon>
        <taxon>Lentzea</taxon>
    </lineage>
</organism>
<sequence length="141" mass="15232">MISTIPARVLRVAVISPASSLERGVAPIIRESRELMWIGSASDSDAAIHLCQTDEPDVLLLDSASDPRWDLSLLLTSMFPDVVIVALLRRNTRNSVAAAWARLHGVRGLVGLNADGPALLTTIRTTVEIGRFVHPDAIRSS</sequence>
<dbReference type="Gene3D" id="3.40.50.2300">
    <property type="match status" value="1"/>
</dbReference>
<protein>
    <submittedName>
        <fullName evidence="1">Response regulator transcription factor</fullName>
    </submittedName>
</protein>
<name>A0A7C9RLS4_9PSEU</name>
<proteinExistence type="predicted"/>
<keyword evidence="2" id="KW-1185">Reference proteome</keyword>
<dbReference type="EMBL" id="JAAMPJ010000001">
    <property type="protein sequence ID" value="NGY58049.1"/>
    <property type="molecule type" value="Genomic_DNA"/>
</dbReference>
<comment type="caution">
    <text evidence="1">The sequence shown here is derived from an EMBL/GenBank/DDBJ whole genome shotgun (WGS) entry which is preliminary data.</text>
</comment>
<evidence type="ECO:0000313" key="1">
    <source>
        <dbReference type="EMBL" id="NGY58049.1"/>
    </source>
</evidence>
<evidence type="ECO:0000313" key="2">
    <source>
        <dbReference type="Proteomes" id="UP000481360"/>
    </source>
</evidence>
<dbReference type="AlphaFoldDB" id="A0A7C9RLS4"/>
<reference evidence="1 2" key="1">
    <citation type="submission" date="2020-03" db="EMBL/GenBank/DDBJ databases">
        <title>Isolation and identification of active actinomycetes.</title>
        <authorList>
            <person name="Sun X."/>
        </authorList>
    </citation>
    <scope>NUCLEOTIDE SEQUENCE [LARGE SCALE GENOMIC DNA]</scope>
    <source>
        <strain evidence="1 2">NEAU-D13</strain>
    </source>
</reference>
<accession>A0A7C9RLS4</accession>
<gene>
    <name evidence="1" type="ORF">G7043_03780</name>
</gene>
<dbReference type="RefSeq" id="WP_166043859.1">
    <property type="nucleotide sequence ID" value="NZ_JAAMPJ010000001.1"/>
</dbReference>